<dbReference type="InterPro" id="IPR019734">
    <property type="entry name" value="TPR_rpt"/>
</dbReference>
<evidence type="ECO:0000313" key="2">
    <source>
        <dbReference type="EMBL" id="KFK26349.1"/>
    </source>
</evidence>
<dbReference type="InterPro" id="IPR011990">
    <property type="entry name" value="TPR-like_helical_dom_sf"/>
</dbReference>
<evidence type="ECO:0000313" key="3">
    <source>
        <dbReference type="Proteomes" id="UP000029120"/>
    </source>
</evidence>
<sequence length="155" mass="17647">MAPTSGTCGNELHSRGNFSDAAEKYLRAKNNLKDIPSSKDTGALLLACSLNLMACYLKTNQHEECKGRFWHMMQVMSKPYYRRGQAYRDLGLFEDAVSDLSKAHEVFPEDKKIAHVLRETCWNLFFDNGVGQYSGGFFEQFSCRNDRNLESLDSL</sequence>
<dbReference type="SMART" id="SM00028">
    <property type="entry name" value="TPR"/>
    <property type="match status" value="2"/>
</dbReference>
<feature type="repeat" description="TPR" evidence="1">
    <location>
        <begin position="77"/>
        <end position="110"/>
    </location>
</feature>
<dbReference type="OMA" id="HEECKGR"/>
<dbReference type="Gramene" id="KFK26349">
    <property type="protein sequence ID" value="KFK26349"/>
    <property type="gene ID" value="AALP_AA8G236500"/>
</dbReference>
<dbReference type="Gene3D" id="1.25.40.10">
    <property type="entry name" value="Tetratricopeptide repeat domain"/>
    <property type="match status" value="1"/>
</dbReference>
<name>A0A087G8Z7_ARAAL</name>
<dbReference type="Proteomes" id="UP000029120">
    <property type="component" value="Chromosome 8"/>
</dbReference>
<dbReference type="SUPFAM" id="SSF48452">
    <property type="entry name" value="TPR-like"/>
    <property type="match status" value="1"/>
</dbReference>
<dbReference type="InterPro" id="IPR053319">
    <property type="entry name" value="OEP61"/>
</dbReference>
<dbReference type="AlphaFoldDB" id="A0A087G8Z7"/>
<dbReference type="PANTHER" id="PTHR48433:SF1">
    <property type="entry name" value="OUTER ENVELOPE PROTEIN 61-LIKE"/>
    <property type="match status" value="1"/>
</dbReference>
<proteinExistence type="predicted"/>
<protein>
    <submittedName>
        <fullName evidence="2">Uncharacterized protein</fullName>
    </submittedName>
</protein>
<dbReference type="PROSITE" id="PS50005">
    <property type="entry name" value="TPR"/>
    <property type="match status" value="1"/>
</dbReference>
<dbReference type="OrthoDB" id="245563at2759"/>
<evidence type="ECO:0000256" key="1">
    <source>
        <dbReference type="PROSITE-ProRule" id="PRU00339"/>
    </source>
</evidence>
<dbReference type="eggNOG" id="KOG0543">
    <property type="taxonomic scope" value="Eukaryota"/>
</dbReference>
<reference evidence="3" key="1">
    <citation type="journal article" date="2015" name="Nat. Plants">
        <title>Genome expansion of Arabis alpina linked with retrotransposition and reduced symmetric DNA methylation.</title>
        <authorList>
            <person name="Willing E.M."/>
            <person name="Rawat V."/>
            <person name="Mandakova T."/>
            <person name="Maumus F."/>
            <person name="James G.V."/>
            <person name="Nordstroem K.J."/>
            <person name="Becker C."/>
            <person name="Warthmann N."/>
            <person name="Chica C."/>
            <person name="Szarzynska B."/>
            <person name="Zytnicki M."/>
            <person name="Albani M.C."/>
            <person name="Kiefer C."/>
            <person name="Bergonzi S."/>
            <person name="Castaings L."/>
            <person name="Mateos J.L."/>
            <person name="Berns M.C."/>
            <person name="Bujdoso N."/>
            <person name="Piofczyk T."/>
            <person name="de Lorenzo L."/>
            <person name="Barrero-Sicilia C."/>
            <person name="Mateos I."/>
            <person name="Piednoel M."/>
            <person name="Hagmann J."/>
            <person name="Chen-Min-Tao R."/>
            <person name="Iglesias-Fernandez R."/>
            <person name="Schuster S.C."/>
            <person name="Alonso-Blanco C."/>
            <person name="Roudier F."/>
            <person name="Carbonero P."/>
            <person name="Paz-Ares J."/>
            <person name="Davis S.J."/>
            <person name="Pecinka A."/>
            <person name="Quesneville H."/>
            <person name="Colot V."/>
            <person name="Lysak M.A."/>
            <person name="Weigel D."/>
            <person name="Coupland G."/>
            <person name="Schneeberger K."/>
        </authorList>
    </citation>
    <scope>NUCLEOTIDE SEQUENCE [LARGE SCALE GENOMIC DNA]</scope>
    <source>
        <strain evidence="3">cv. Pajares</strain>
    </source>
</reference>
<accession>A0A087G8Z7</accession>
<keyword evidence="1" id="KW-0802">TPR repeat</keyword>
<dbReference type="PANTHER" id="PTHR48433">
    <property type="entry name" value="OUTER ENVELOPE PROTEIN 61-LIKE"/>
    <property type="match status" value="1"/>
</dbReference>
<keyword evidence="3" id="KW-1185">Reference proteome</keyword>
<dbReference type="EMBL" id="CM002876">
    <property type="protein sequence ID" value="KFK26349.1"/>
    <property type="molecule type" value="Genomic_DNA"/>
</dbReference>
<organism evidence="2 3">
    <name type="scientific">Arabis alpina</name>
    <name type="common">Alpine rock-cress</name>
    <dbReference type="NCBI Taxonomy" id="50452"/>
    <lineage>
        <taxon>Eukaryota</taxon>
        <taxon>Viridiplantae</taxon>
        <taxon>Streptophyta</taxon>
        <taxon>Embryophyta</taxon>
        <taxon>Tracheophyta</taxon>
        <taxon>Spermatophyta</taxon>
        <taxon>Magnoliopsida</taxon>
        <taxon>eudicotyledons</taxon>
        <taxon>Gunneridae</taxon>
        <taxon>Pentapetalae</taxon>
        <taxon>rosids</taxon>
        <taxon>malvids</taxon>
        <taxon>Brassicales</taxon>
        <taxon>Brassicaceae</taxon>
        <taxon>Arabideae</taxon>
        <taxon>Arabis</taxon>
    </lineage>
</organism>
<gene>
    <name evidence="2" type="ordered locus">AALP_Aa8g236500</name>
</gene>